<dbReference type="Proteomes" id="UP000006222">
    <property type="component" value="Unassembled WGS sequence"/>
</dbReference>
<sequence length="61" mass="6737">MSLTGTFQPLDRKSWDGTSNQNNEPIAQCQPRNACLAPSGSKIDQGFWAMSRPAPQEVCRL</sequence>
<feature type="compositionally biased region" description="Polar residues" evidence="1">
    <location>
        <begin position="16"/>
        <end position="25"/>
    </location>
</feature>
<protein>
    <submittedName>
        <fullName evidence="2">Uncharacterized protein</fullName>
    </submittedName>
</protein>
<proteinExistence type="predicted"/>
<organism evidence="2 3">
    <name type="scientific">Rhodopirellula baltica WH47</name>
    <dbReference type="NCBI Taxonomy" id="991778"/>
    <lineage>
        <taxon>Bacteria</taxon>
        <taxon>Pseudomonadati</taxon>
        <taxon>Planctomycetota</taxon>
        <taxon>Planctomycetia</taxon>
        <taxon>Pirellulales</taxon>
        <taxon>Pirellulaceae</taxon>
        <taxon>Rhodopirellula</taxon>
    </lineage>
</organism>
<dbReference type="EMBL" id="AFAR01000138">
    <property type="protein sequence ID" value="EGF27519.1"/>
    <property type="molecule type" value="Genomic_DNA"/>
</dbReference>
<evidence type="ECO:0000313" key="2">
    <source>
        <dbReference type="EMBL" id="EGF27519.1"/>
    </source>
</evidence>
<evidence type="ECO:0000313" key="3">
    <source>
        <dbReference type="Proteomes" id="UP000006222"/>
    </source>
</evidence>
<evidence type="ECO:0000256" key="1">
    <source>
        <dbReference type="SAM" id="MobiDB-lite"/>
    </source>
</evidence>
<comment type="caution">
    <text evidence="2">The sequence shown here is derived from an EMBL/GenBank/DDBJ whole genome shotgun (WGS) entry which is preliminary data.</text>
</comment>
<gene>
    <name evidence="2" type="ORF">RBWH47_02471</name>
</gene>
<accession>F2AS23</accession>
<reference evidence="2 3" key="1">
    <citation type="journal article" date="2013" name="Mar. Genomics">
        <title>Expression of sulfatases in Rhodopirellula baltica and the diversity of sulfatases in the genus Rhodopirellula.</title>
        <authorList>
            <person name="Wegner C.E."/>
            <person name="Richter-Heitmann T."/>
            <person name="Klindworth A."/>
            <person name="Klockow C."/>
            <person name="Richter M."/>
            <person name="Achstetter T."/>
            <person name="Glockner F.O."/>
            <person name="Harder J."/>
        </authorList>
    </citation>
    <scope>NUCLEOTIDE SEQUENCE [LARGE SCALE GENOMIC DNA]</scope>
    <source>
        <strain evidence="2 3">WH47</strain>
    </source>
</reference>
<dbReference type="AlphaFoldDB" id="F2AS23"/>
<name>F2AS23_RHOBT</name>
<feature type="region of interest" description="Disordered" evidence="1">
    <location>
        <begin position="1"/>
        <end position="33"/>
    </location>
</feature>